<dbReference type="InterPro" id="IPR001811">
    <property type="entry name" value="Chemokine_IL8-like_dom"/>
</dbReference>
<sequence length="97" mass="10724">MRSLMCLMFVIFCSVQMTSSGPISEDVANSKCCGEFSKVKVPVNKVVSYYKTSSICARSAVVFQTIAGKEFCIDSKTPWVKTHIDKVDKRKTTATKA</sequence>
<dbReference type="GO" id="GO:0005615">
    <property type="term" value="C:extracellular space"/>
    <property type="evidence" value="ECO:0007669"/>
    <property type="project" value="UniProtKB-KW"/>
</dbReference>
<feature type="chain" id="PRO_5027583761" evidence="5">
    <location>
        <begin position="21"/>
        <end position="97"/>
    </location>
</feature>
<evidence type="ECO:0000256" key="4">
    <source>
        <dbReference type="ARBA" id="ARBA00022729"/>
    </source>
</evidence>
<dbReference type="PANTHER" id="PTHR12015:SF183">
    <property type="entry name" value="C-C MOTIF CHEMOKINE 3"/>
    <property type="match status" value="1"/>
</dbReference>
<proteinExistence type="predicted"/>
<keyword evidence="7" id="KW-1185">Reference proteome</keyword>
<feature type="signal peptide" evidence="5">
    <location>
        <begin position="1"/>
        <end position="20"/>
    </location>
</feature>
<dbReference type="OrthoDB" id="8934837at2759"/>
<dbReference type="GO" id="GO:0008009">
    <property type="term" value="F:chemokine activity"/>
    <property type="evidence" value="ECO:0007669"/>
    <property type="project" value="InterPro"/>
</dbReference>
<organism evidence="7 8">
    <name type="scientific">Carassius auratus</name>
    <name type="common">Goldfish</name>
    <dbReference type="NCBI Taxonomy" id="7957"/>
    <lineage>
        <taxon>Eukaryota</taxon>
        <taxon>Metazoa</taxon>
        <taxon>Chordata</taxon>
        <taxon>Craniata</taxon>
        <taxon>Vertebrata</taxon>
        <taxon>Euteleostomi</taxon>
        <taxon>Actinopterygii</taxon>
        <taxon>Neopterygii</taxon>
        <taxon>Teleostei</taxon>
        <taxon>Ostariophysi</taxon>
        <taxon>Cypriniformes</taxon>
        <taxon>Cyprinidae</taxon>
        <taxon>Cyprininae</taxon>
        <taxon>Carassius</taxon>
    </lineage>
</organism>
<dbReference type="AlphaFoldDB" id="A0A6P6JEG6"/>
<protein>
    <submittedName>
        <fullName evidence="8">Monocyte chemotactic protein 1B-like</fullName>
    </submittedName>
</protein>
<dbReference type="Gene3D" id="2.40.50.40">
    <property type="match status" value="1"/>
</dbReference>
<dbReference type="GeneID" id="113043148"/>
<keyword evidence="3" id="KW-0964">Secreted</keyword>
<evidence type="ECO:0000256" key="3">
    <source>
        <dbReference type="ARBA" id="ARBA00022525"/>
    </source>
</evidence>
<dbReference type="Pfam" id="PF00048">
    <property type="entry name" value="IL8"/>
    <property type="match status" value="1"/>
</dbReference>
<evidence type="ECO:0000313" key="7">
    <source>
        <dbReference type="Proteomes" id="UP000515129"/>
    </source>
</evidence>
<dbReference type="Proteomes" id="UP000515129">
    <property type="component" value="Chromosome 25"/>
</dbReference>
<name>A0A6P6JEG6_CARAU</name>
<keyword evidence="4 5" id="KW-0732">Signal</keyword>
<dbReference type="KEGG" id="caua:113043148"/>
<dbReference type="GO" id="GO:0006955">
    <property type="term" value="P:immune response"/>
    <property type="evidence" value="ECO:0007669"/>
    <property type="project" value="InterPro"/>
</dbReference>
<dbReference type="PANTHER" id="PTHR12015">
    <property type="entry name" value="SMALL INDUCIBLE CYTOKINE A"/>
    <property type="match status" value="1"/>
</dbReference>
<comment type="subcellular location">
    <subcellularLocation>
        <location evidence="1">Secreted</location>
    </subcellularLocation>
</comment>
<evidence type="ECO:0000256" key="5">
    <source>
        <dbReference type="SAM" id="SignalP"/>
    </source>
</evidence>
<dbReference type="InterPro" id="IPR036048">
    <property type="entry name" value="Interleukin_8-like_sf"/>
</dbReference>
<dbReference type="SUPFAM" id="SSF54117">
    <property type="entry name" value="Interleukin 8-like chemokines"/>
    <property type="match status" value="1"/>
</dbReference>
<feature type="domain" description="Chemokine interleukin-8-like" evidence="6">
    <location>
        <begin position="29"/>
        <end position="87"/>
    </location>
</feature>
<evidence type="ECO:0000256" key="2">
    <source>
        <dbReference type="ARBA" id="ARBA00022514"/>
    </source>
</evidence>
<dbReference type="InterPro" id="IPR039809">
    <property type="entry name" value="Chemokine_b/g/d"/>
</dbReference>
<dbReference type="RefSeq" id="XP_026058138.1">
    <property type="nucleotide sequence ID" value="XM_026202353.1"/>
</dbReference>
<dbReference type="SMART" id="SM00199">
    <property type="entry name" value="SCY"/>
    <property type="match status" value="1"/>
</dbReference>
<gene>
    <name evidence="8" type="primary">LOC113043148</name>
</gene>
<keyword evidence="2" id="KW-0202">Cytokine</keyword>
<evidence type="ECO:0000259" key="6">
    <source>
        <dbReference type="SMART" id="SM00199"/>
    </source>
</evidence>
<evidence type="ECO:0000313" key="8">
    <source>
        <dbReference type="RefSeq" id="XP_026058138.1"/>
    </source>
</evidence>
<accession>A0A6P6JEG6</accession>
<reference evidence="8" key="1">
    <citation type="submission" date="2025-08" db="UniProtKB">
        <authorList>
            <consortium name="RefSeq"/>
        </authorList>
    </citation>
    <scope>IDENTIFICATION</scope>
    <source>
        <strain evidence="8">Wakin</strain>
        <tissue evidence="8">Muscle</tissue>
    </source>
</reference>
<evidence type="ECO:0000256" key="1">
    <source>
        <dbReference type="ARBA" id="ARBA00004613"/>
    </source>
</evidence>